<dbReference type="GO" id="GO:0006508">
    <property type="term" value="P:proteolysis"/>
    <property type="evidence" value="ECO:0007669"/>
    <property type="project" value="InterPro"/>
</dbReference>
<keyword evidence="4" id="KW-0645">Protease</keyword>
<proteinExistence type="inferred from homology"/>
<evidence type="ECO:0000313" key="5">
    <source>
        <dbReference type="Proteomes" id="UP000249008"/>
    </source>
</evidence>
<dbReference type="Proteomes" id="UP000249008">
    <property type="component" value="Chromosome 1"/>
</dbReference>
<dbReference type="PROSITE" id="PS51257">
    <property type="entry name" value="PROKAR_LIPOPROTEIN"/>
    <property type="match status" value="1"/>
</dbReference>
<dbReference type="SUPFAM" id="SSF56601">
    <property type="entry name" value="beta-lactamase/transpeptidase-like"/>
    <property type="match status" value="1"/>
</dbReference>
<dbReference type="InterPro" id="IPR012338">
    <property type="entry name" value="Beta-lactam/transpept-like"/>
</dbReference>
<accession>A0AAX2JEG7</accession>
<dbReference type="NCBIfam" id="TIGR00666">
    <property type="entry name" value="PBP4"/>
    <property type="match status" value="1"/>
</dbReference>
<dbReference type="InterPro" id="IPR000667">
    <property type="entry name" value="Peptidase_S13"/>
</dbReference>
<dbReference type="PRINTS" id="PR00922">
    <property type="entry name" value="DADACBPTASE3"/>
</dbReference>
<keyword evidence="2 4" id="KW-0378">Hydrolase</keyword>
<comment type="similarity">
    <text evidence="1">Belongs to the peptidase S13 family.</text>
</comment>
<dbReference type="AlphaFoldDB" id="A0AAX2JEG7"/>
<organism evidence="4 5">
    <name type="scientific">Fusobacterium ulcerans</name>
    <dbReference type="NCBI Taxonomy" id="861"/>
    <lineage>
        <taxon>Bacteria</taxon>
        <taxon>Fusobacteriati</taxon>
        <taxon>Fusobacteriota</taxon>
        <taxon>Fusobacteriia</taxon>
        <taxon>Fusobacteriales</taxon>
        <taxon>Fusobacteriaceae</taxon>
        <taxon>Fusobacterium</taxon>
    </lineage>
</organism>
<dbReference type="GO" id="GO:0000270">
    <property type="term" value="P:peptidoglycan metabolic process"/>
    <property type="evidence" value="ECO:0007669"/>
    <property type="project" value="TreeGrafter"/>
</dbReference>
<dbReference type="KEGG" id="ful:C4N20_05585"/>
<dbReference type="RefSeq" id="WP_005979764.1">
    <property type="nucleotide sequence ID" value="NZ_CABKNW010000004.1"/>
</dbReference>
<keyword evidence="3" id="KW-0732">Signal</keyword>
<dbReference type="Pfam" id="PF02113">
    <property type="entry name" value="Peptidase_S13"/>
    <property type="match status" value="1"/>
</dbReference>
<evidence type="ECO:0000256" key="2">
    <source>
        <dbReference type="ARBA" id="ARBA00022801"/>
    </source>
</evidence>
<dbReference type="EMBL" id="LS483487">
    <property type="protein sequence ID" value="SQJ15164.1"/>
    <property type="molecule type" value="Genomic_DNA"/>
</dbReference>
<dbReference type="PANTHER" id="PTHR30023">
    <property type="entry name" value="D-ALANYL-D-ALANINE CARBOXYPEPTIDASE"/>
    <property type="match status" value="1"/>
</dbReference>
<feature type="chain" id="PRO_5043948633" evidence="3">
    <location>
        <begin position="23"/>
        <end position="477"/>
    </location>
</feature>
<keyword evidence="4" id="KW-0121">Carboxypeptidase</keyword>
<dbReference type="Gene3D" id="3.40.710.10">
    <property type="entry name" value="DD-peptidase/beta-lactamase superfamily"/>
    <property type="match status" value="2"/>
</dbReference>
<feature type="signal peptide" evidence="3">
    <location>
        <begin position="1"/>
        <end position="22"/>
    </location>
</feature>
<evidence type="ECO:0000256" key="1">
    <source>
        <dbReference type="ARBA" id="ARBA00006096"/>
    </source>
</evidence>
<dbReference type="Gene3D" id="3.50.80.20">
    <property type="entry name" value="D-Ala-D-Ala carboxypeptidase C, peptidase S13"/>
    <property type="match status" value="1"/>
</dbReference>
<dbReference type="PANTHER" id="PTHR30023:SF0">
    <property type="entry name" value="PENICILLIN-SENSITIVE CARBOXYPEPTIDASE A"/>
    <property type="match status" value="1"/>
</dbReference>
<dbReference type="GeneID" id="78454270"/>
<gene>
    <name evidence="4" type="primary">dacB</name>
    <name evidence="4" type="ORF">NCTC12112_03004</name>
</gene>
<dbReference type="GO" id="GO:0009002">
    <property type="term" value="F:serine-type D-Ala-D-Ala carboxypeptidase activity"/>
    <property type="evidence" value="ECO:0007669"/>
    <property type="project" value="UniProtKB-EC"/>
</dbReference>
<name>A0AAX2JEG7_9FUSO</name>
<dbReference type="EC" id="3.4.16.4" evidence="4"/>
<protein>
    <submittedName>
        <fullName evidence="4">D-alanyl-D-alanine carboxypeptidase dacB</fullName>
        <ecNumber evidence="4">3.4.16.4</ecNumber>
    </submittedName>
</protein>
<evidence type="ECO:0000256" key="3">
    <source>
        <dbReference type="SAM" id="SignalP"/>
    </source>
</evidence>
<reference evidence="4 5" key="1">
    <citation type="submission" date="2018-06" db="EMBL/GenBank/DDBJ databases">
        <authorList>
            <consortium name="Pathogen Informatics"/>
            <person name="Doyle S."/>
        </authorList>
    </citation>
    <scope>NUCLEOTIDE SEQUENCE [LARGE SCALE GENOMIC DNA]</scope>
    <source>
        <strain evidence="4 5">NCTC12112</strain>
    </source>
</reference>
<evidence type="ECO:0000313" key="4">
    <source>
        <dbReference type="EMBL" id="SQJ15164.1"/>
    </source>
</evidence>
<sequence length="477" mass="52569">MKKRACLWIVLLGIFLSSCTKLPVSSGELSSQPKVVKEFVKAEIVEHGDLSFYAVDLKTGKVVADHRGKSALVPASVMKIITSAAALEVMGGDKTFETKLMYEGNINKDGILKGTLYIQGGGDPTLGSDGISAAPEAFLADWVKEMKKAGITSVNGDIIVLDDLFGYDGIPGKWLWEDMGTDYAPGTYGISIFDNIYTLYLSSGAPGTTPKIIGTKPEMKDLTFDNQAVVSPDGKRDIYVRGVPFENRRGFYGIVPQDKKEITIKSDIPDPGLFLGQYFSDYMKKNGIKFNGKVTTARLTAKRPKNTVVIAVTKSAPVSEIIKVLLTRSDNHYAEHLFQILEKVEGVNVVEFWKEKGLDVDSLTMRDGSGLSRGDTLSTKLLTDVIMYMDNKKELKFEELFPVAGKEGTVASFLKNTPLNEKARIKSGSMGGIQSYAGYLEKDNKRYAFAIIVNHWNGERTELRTEMEKLLNGLFQK</sequence>